<gene>
    <name evidence="10" type="primary">nifS_2</name>
    <name evidence="10" type="ORF">Pcatena_08000</name>
</gene>
<dbReference type="PIRSF" id="PIRSF005572">
    <property type="entry name" value="NifS"/>
    <property type="match status" value="1"/>
</dbReference>
<evidence type="ECO:0000313" key="11">
    <source>
        <dbReference type="Proteomes" id="UP000273154"/>
    </source>
</evidence>
<dbReference type="EMBL" id="AP019367">
    <property type="protein sequence ID" value="BBH50213.1"/>
    <property type="molecule type" value="Genomic_DNA"/>
</dbReference>
<evidence type="ECO:0000256" key="6">
    <source>
        <dbReference type="ARBA" id="ARBA00023004"/>
    </source>
</evidence>
<protein>
    <submittedName>
        <fullName evidence="10">Cysteine desulfurase</fullName>
    </submittedName>
</protein>
<comment type="similarity">
    <text evidence="2">Belongs to the class-V pyridoxal-phosphate-dependent aminotransferase family. NifS/IscS subfamily.</text>
</comment>
<accession>A0A3G9JXU4</accession>
<evidence type="ECO:0000256" key="4">
    <source>
        <dbReference type="ARBA" id="ARBA00022723"/>
    </source>
</evidence>
<evidence type="ECO:0000256" key="2">
    <source>
        <dbReference type="ARBA" id="ARBA00006490"/>
    </source>
</evidence>
<evidence type="ECO:0000259" key="9">
    <source>
        <dbReference type="Pfam" id="PF00266"/>
    </source>
</evidence>
<evidence type="ECO:0000256" key="1">
    <source>
        <dbReference type="ARBA" id="ARBA00001933"/>
    </source>
</evidence>
<dbReference type="InterPro" id="IPR000192">
    <property type="entry name" value="Aminotrans_V_dom"/>
</dbReference>
<reference evidence="11" key="1">
    <citation type="submission" date="2018-11" db="EMBL/GenBank/DDBJ databases">
        <title>Comparative genomics of Parolsenella catena and Libanicoccus massiliensis: Reclassification of Libanicoccus massiliensis as Parolsenella massiliensis comb. nov.</title>
        <authorList>
            <person name="Sakamoto M."/>
            <person name="Ikeyama N."/>
            <person name="Murakami T."/>
            <person name="Mori H."/>
            <person name="Yuki M."/>
            <person name="Ohkuma M."/>
        </authorList>
    </citation>
    <scope>NUCLEOTIDE SEQUENCE [LARGE SCALE GENOMIC DNA]</scope>
    <source>
        <strain evidence="11">JCM 31932</strain>
    </source>
</reference>
<comment type="cofactor">
    <cofactor evidence="1">
        <name>pyridoxal 5'-phosphate</name>
        <dbReference type="ChEBI" id="CHEBI:597326"/>
    </cofactor>
</comment>
<dbReference type="InterPro" id="IPR015424">
    <property type="entry name" value="PyrdxlP-dep_Trfase"/>
</dbReference>
<evidence type="ECO:0000313" key="10">
    <source>
        <dbReference type="EMBL" id="BBH50213.1"/>
    </source>
</evidence>
<dbReference type="KEGG" id="pcat:Pcatena_08000"/>
<evidence type="ECO:0000256" key="7">
    <source>
        <dbReference type="ARBA" id="ARBA00023014"/>
    </source>
</evidence>
<dbReference type="GO" id="GO:0046872">
    <property type="term" value="F:metal ion binding"/>
    <property type="evidence" value="ECO:0007669"/>
    <property type="project" value="UniProtKB-KW"/>
</dbReference>
<keyword evidence="3" id="KW-0808">Transferase</keyword>
<evidence type="ECO:0000256" key="5">
    <source>
        <dbReference type="ARBA" id="ARBA00022898"/>
    </source>
</evidence>
<dbReference type="InterPro" id="IPR015421">
    <property type="entry name" value="PyrdxlP-dep_Trfase_major"/>
</dbReference>
<feature type="domain" description="Aminotransferase class V" evidence="9">
    <location>
        <begin position="7"/>
        <end position="378"/>
    </location>
</feature>
<dbReference type="GeneID" id="88848927"/>
<dbReference type="PANTHER" id="PTHR11601">
    <property type="entry name" value="CYSTEINE DESULFURYLASE FAMILY MEMBER"/>
    <property type="match status" value="1"/>
</dbReference>
<sequence length="389" mass="40462">MAEKSYTYLDYAASAPLRPCAMEAWVGYHEKPHAVANANSLHTLGRSAARDLEAAHRTLAHCIGCGFRPNEIILTSGGTESNNLAVLGMAEGARRKSANRRNRVILSAIEHDSVLDVASILRSRGFEVVLAKPGRDGVVSAEEVERLADDATALVSVMAANNETGVVQPTAKVIEAAHSAGALAHVDAVQAFGRIDLDCSGADAISVAAHKIGGPLGVGALAMRTRCPFEAQALGGGQEMGRRPGTQDVAGAVAFAAAAEQVCRELPSVRPQVEALANHVYERLCAADTGIVPTTVAHVDQTRLPGMVSVMVPSMDSESLVLKLDDAGFEVSAGSACSSGSLDPSHVLSAMGIARDQALGSLRVSFDERVTPGELDAFCDALLAIVASH</sequence>
<dbReference type="AlphaFoldDB" id="A0A3G9JXU4"/>
<evidence type="ECO:0000256" key="8">
    <source>
        <dbReference type="ARBA" id="ARBA00050776"/>
    </source>
</evidence>
<keyword evidence="7" id="KW-0411">Iron-sulfur</keyword>
<keyword evidence="5" id="KW-0663">Pyridoxal phosphate</keyword>
<dbReference type="SUPFAM" id="SSF53383">
    <property type="entry name" value="PLP-dependent transferases"/>
    <property type="match status" value="1"/>
</dbReference>
<dbReference type="Gene3D" id="1.10.260.50">
    <property type="match status" value="1"/>
</dbReference>
<comment type="catalytic activity">
    <reaction evidence="8">
        <text>(sulfur carrier)-H + L-cysteine = (sulfur carrier)-SH + L-alanine</text>
        <dbReference type="Rhea" id="RHEA:43892"/>
        <dbReference type="Rhea" id="RHEA-COMP:14737"/>
        <dbReference type="Rhea" id="RHEA-COMP:14739"/>
        <dbReference type="ChEBI" id="CHEBI:29917"/>
        <dbReference type="ChEBI" id="CHEBI:35235"/>
        <dbReference type="ChEBI" id="CHEBI:57972"/>
        <dbReference type="ChEBI" id="CHEBI:64428"/>
        <dbReference type="EC" id="2.8.1.7"/>
    </reaction>
</comment>
<dbReference type="RefSeq" id="WP_126421845.1">
    <property type="nucleotide sequence ID" value="NZ_AP019367.1"/>
</dbReference>
<evidence type="ECO:0000256" key="3">
    <source>
        <dbReference type="ARBA" id="ARBA00022679"/>
    </source>
</evidence>
<dbReference type="GO" id="GO:0051536">
    <property type="term" value="F:iron-sulfur cluster binding"/>
    <property type="evidence" value="ECO:0007669"/>
    <property type="project" value="UniProtKB-KW"/>
</dbReference>
<keyword evidence="11" id="KW-1185">Reference proteome</keyword>
<organism evidence="10 11">
    <name type="scientific">Parolsenella catena</name>
    <dbReference type="NCBI Taxonomy" id="2003188"/>
    <lineage>
        <taxon>Bacteria</taxon>
        <taxon>Bacillati</taxon>
        <taxon>Actinomycetota</taxon>
        <taxon>Coriobacteriia</taxon>
        <taxon>Coriobacteriales</taxon>
        <taxon>Atopobiaceae</taxon>
        <taxon>Parolsenella</taxon>
    </lineage>
</organism>
<dbReference type="GO" id="GO:0031071">
    <property type="term" value="F:cysteine desulfurase activity"/>
    <property type="evidence" value="ECO:0007669"/>
    <property type="project" value="UniProtKB-EC"/>
</dbReference>
<keyword evidence="6" id="KW-0408">Iron</keyword>
<dbReference type="Proteomes" id="UP000273154">
    <property type="component" value="Chromosome"/>
</dbReference>
<dbReference type="InterPro" id="IPR015422">
    <property type="entry name" value="PyrdxlP-dep_Trfase_small"/>
</dbReference>
<dbReference type="OrthoDB" id="9808002at2"/>
<dbReference type="InterPro" id="IPR016454">
    <property type="entry name" value="Cysteine_dSase"/>
</dbReference>
<dbReference type="Pfam" id="PF00266">
    <property type="entry name" value="Aminotran_5"/>
    <property type="match status" value="1"/>
</dbReference>
<dbReference type="Gene3D" id="3.90.1150.10">
    <property type="entry name" value="Aspartate Aminotransferase, domain 1"/>
    <property type="match status" value="1"/>
</dbReference>
<dbReference type="Gene3D" id="3.40.640.10">
    <property type="entry name" value="Type I PLP-dependent aspartate aminotransferase-like (Major domain)"/>
    <property type="match status" value="1"/>
</dbReference>
<proteinExistence type="inferred from homology"/>
<name>A0A3G9JXU4_9ACTN</name>
<dbReference type="PANTHER" id="PTHR11601:SF34">
    <property type="entry name" value="CYSTEINE DESULFURASE"/>
    <property type="match status" value="1"/>
</dbReference>
<keyword evidence="4" id="KW-0479">Metal-binding</keyword>